<dbReference type="VEuPathDB" id="TriTrypDB:TcBrA4_0156950"/>
<dbReference type="PANTHER" id="PTHR33129">
    <property type="entry name" value="PROTEIN KINASE DOMAIN-CONTAINING PROTEIN-RELATED"/>
    <property type="match status" value="1"/>
</dbReference>
<feature type="domain" description="Retrotransposon hot spot protein N-terminal" evidence="2">
    <location>
        <begin position="8"/>
        <end position="117"/>
    </location>
</feature>
<sequence>MYVLKGCYESVYNASWHHVVEVPGGEGTGLEVREGESPQPWTYKAVGRTLEKDDGVEQSGAPRLRLMVLTSDKGWPYTWAGSENICDCYVNCEVERVWRIVKGNLTESLSAYKGSNYIPKRHLLIGTPGIGKSMNAGSYLLYQLLHYDAEQLQMVAYVVTDRKFLFDKTTKTVTRYSAASNIVDILDGFSDRGVKGYIIYDIAARGHEPPAGLPCKGWGMIVVTPPNEDNFKGWEKQGRSLRIVMNCPEKDDVKAMCVCKKRNEPTVQAGYMKEVEGRMDKVGPLLRYVFDQSVYKDRIDSCESTVNKMTMPDIKYYSVLGTHKMCEGNYFSDKLVKVVRVRGNEGSELPLNALISSHLAELTLCKLAELMLPNDFNLLVLAIEDDLISKALEDHSSFAFLSADFVKAIIPKLTELKITANAPPHRCALRVYPHERSLKPCLLPLLEDFEKKIKIGFRVLYKPEAKNFPLVDAFFFMDSNPMTLFGLRMTTASEHHTTASTVRQFNECLAAYFNDWEESSQELSWEMIYVQHADSTPVTGWQRCDVDNSDNVSEEEDQRIAAFWNEKVRQYQVSISSEDFRRDEAHRSEE</sequence>
<reference evidence="3 4" key="1">
    <citation type="journal article" date="2018" name="Microb. Genom.">
        <title>Expanding an expanded genome: long-read sequencing of Trypanosoma cruzi.</title>
        <authorList>
            <person name="Berna L."/>
            <person name="Rodriguez M."/>
            <person name="Chiribao M.L."/>
            <person name="Parodi-Talice A."/>
            <person name="Pita S."/>
            <person name="Rijo G."/>
            <person name="Alvarez-Valin F."/>
            <person name="Robello C."/>
        </authorList>
    </citation>
    <scope>NUCLEOTIDE SEQUENCE [LARGE SCALE GENOMIC DNA]</scope>
    <source>
        <strain evidence="3 4">Dm28c</strain>
    </source>
</reference>
<proteinExistence type="predicted"/>
<organism evidence="3 4">
    <name type="scientific">Trypanosoma cruzi</name>
    <dbReference type="NCBI Taxonomy" id="5693"/>
    <lineage>
        <taxon>Eukaryota</taxon>
        <taxon>Discoba</taxon>
        <taxon>Euglenozoa</taxon>
        <taxon>Kinetoplastea</taxon>
        <taxon>Metakinetoplastina</taxon>
        <taxon>Trypanosomatida</taxon>
        <taxon>Trypanosomatidae</taxon>
        <taxon>Trypanosoma</taxon>
        <taxon>Schizotrypanum</taxon>
    </lineage>
</organism>
<evidence type="ECO:0000259" key="1">
    <source>
        <dbReference type="Pfam" id="PF07999"/>
    </source>
</evidence>
<dbReference type="VEuPathDB" id="TriTrypDB:TcCLB.506843.100"/>
<dbReference type="VEuPathDB" id="TriTrypDB:BCY84_06399"/>
<evidence type="ECO:0000259" key="2">
    <source>
        <dbReference type="Pfam" id="PF20445"/>
    </source>
</evidence>
<dbReference type="VEuPathDB" id="TriTrypDB:TcCLB.511773.110"/>
<accession>A0A2V2VA16</accession>
<dbReference type="VEuPathDB" id="TriTrypDB:TcCL_NonESM12686"/>
<dbReference type="NCBIfam" id="TIGR01631">
    <property type="entry name" value="Trypano_RHS"/>
    <property type="match status" value="1"/>
</dbReference>
<evidence type="ECO:0000313" key="4">
    <source>
        <dbReference type="Proteomes" id="UP000246121"/>
    </source>
</evidence>
<dbReference type="VEuPathDB" id="TriTrypDB:TcCLB.506047.20"/>
<dbReference type="AlphaFoldDB" id="A0A2V2VA16"/>
<dbReference type="VEuPathDB" id="TriTrypDB:TCDM_10966"/>
<dbReference type="EMBL" id="PRFA01000033">
    <property type="protein sequence ID" value="PWU93084.1"/>
    <property type="molecule type" value="Genomic_DNA"/>
</dbReference>
<feature type="domain" description="Retrotransposon hot spot protein,C-terminal" evidence="1">
    <location>
        <begin position="123"/>
        <end position="417"/>
    </location>
</feature>
<dbReference type="VEuPathDB" id="TriTrypDB:ECC02_008669"/>
<dbReference type="InterPro" id="IPR052980">
    <property type="entry name" value="Crinkler_effector"/>
</dbReference>
<dbReference type="PANTHER" id="PTHR33129:SF3">
    <property type="entry name" value="HOT SPOT (RHS) PROTEIN, PUTATIVE-RELATED"/>
    <property type="match status" value="1"/>
</dbReference>
<gene>
    <name evidence="3" type="ORF">C4B63_33g55</name>
</gene>
<protein>
    <submittedName>
        <fullName evidence="3">Putative retrotransposon hot spot protein (RHS,)</fullName>
    </submittedName>
</protein>
<name>A0A2V2VA16_TRYCR</name>
<dbReference type="VEuPathDB" id="TriTrypDB:C4B63_33g55"/>
<dbReference type="VEuPathDB" id="TriTrypDB:TCSYLVIO_010874"/>
<dbReference type="VEuPathDB" id="TriTrypDB:Tc_MARK_2342"/>
<dbReference type="InterPro" id="IPR046836">
    <property type="entry name" value="RHS_C"/>
</dbReference>
<dbReference type="InterPro" id="IPR006518">
    <property type="entry name" value="Trypano_RHS"/>
</dbReference>
<dbReference type="VEuPathDB" id="TriTrypDB:C3747_218g22"/>
<comment type="caution">
    <text evidence="3">The sequence shown here is derived from an EMBL/GenBank/DDBJ whole genome shotgun (WGS) entry which is preliminary data.</text>
</comment>
<dbReference type="Pfam" id="PF07999">
    <property type="entry name" value="RHSP"/>
    <property type="match status" value="1"/>
</dbReference>
<dbReference type="InterPro" id="IPR046835">
    <property type="entry name" value="RHS_N"/>
</dbReference>
<dbReference type="VEuPathDB" id="TriTrypDB:TcG_12149"/>
<dbReference type="Proteomes" id="UP000246121">
    <property type="component" value="Unassembled WGS sequence"/>
</dbReference>
<dbReference type="Pfam" id="PF20445">
    <property type="entry name" value="RHS_N"/>
    <property type="match status" value="1"/>
</dbReference>
<evidence type="ECO:0000313" key="3">
    <source>
        <dbReference type="EMBL" id="PWU93084.1"/>
    </source>
</evidence>